<comment type="caution">
    <text evidence="3">The sequence shown here is derived from an EMBL/GenBank/DDBJ whole genome shotgun (WGS) entry which is preliminary data.</text>
</comment>
<dbReference type="Pfam" id="PF14027">
    <property type="entry name" value="Questin_oxidase"/>
    <property type="match status" value="1"/>
</dbReference>
<dbReference type="InterPro" id="IPR025337">
    <property type="entry name" value="Questin_oxidase-like"/>
</dbReference>
<dbReference type="GO" id="GO:0008168">
    <property type="term" value="F:methyltransferase activity"/>
    <property type="evidence" value="ECO:0007669"/>
    <property type="project" value="UniProtKB-KW"/>
</dbReference>
<reference evidence="3 4" key="1">
    <citation type="submission" date="2014-02" db="EMBL/GenBank/DDBJ databases">
        <title>The genome sequence of the entomopathogenic fungus Metarhizium robertsii ARSEF 2575.</title>
        <authorList>
            <person name="Giuliano Garisto Donzelli B."/>
            <person name="Roe B.A."/>
            <person name="Macmil S.L."/>
            <person name="Krasnoff S.B."/>
            <person name="Gibson D.M."/>
        </authorList>
    </citation>
    <scope>NUCLEOTIDE SEQUENCE [LARGE SCALE GENOMIC DNA]</scope>
    <source>
        <strain evidence="3 4">ARSEF 2575</strain>
    </source>
</reference>
<evidence type="ECO:0000256" key="1">
    <source>
        <dbReference type="ARBA" id="ARBA00023002"/>
    </source>
</evidence>
<evidence type="ECO:0000313" key="4">
    <source>
        <dbReference type="Proteomes" id="UP000030151"/>
    </source>
</evidence>
<dbReference type="PANTHER" id="PTHR35870:SF7">
    <property type="entry name" value="BAEYER-VILLIGER OXIDASE MDPL"/>
    <property type="match status" value="1"/>
</dbReference>
<dbReference type="InterPro" id="IPR013217">
    <property type="entry name" value="Methyltransf_12"/>
</dbReference>
<gene>
    <name evidence="3" type="ORF">X797_006406</name>
</gene>
<protein>
    <submittedName>
        <fullName evidence="3">DUF4243 and methyltransferase domain protein</fullName>
    </submittedName>
</protein>
<dbReference type="Pfam" id="PF08242">
    <property type="entry name" value="Methyltransf_12"/>
    <property type="match status" value="1"/>
</dbReference>
<evidence type="ECO:0000259" key="2">
    <source>
        <dbReference type="Pfam" id="PF08242"/>
    </source>
</evidence>
<dbReference type="OrthoDB" id="10004862at2759"/>
<proteinExistence type="predicted"/>
<dbReference type="HOGENOM" id="CLU_354534_0_0_1"/>
<dbReference type="GO" id="GO:0032259">
    <property type="term" value="P:methylation"/>
    <property type="evidence" value="ECO:0007669"/>
    <property type="project" value="UniProtKB-KW"/>
</dbReference>
<evidence type="ECO:0000313" key="3">
    <source>
        <dbReference type="EMBL" id="EXV00346.1"/>
    </source>
</evidence>
<keyword evidence="3" id="KW-0808">Transferase</keyword>
<dbReference type="PANTHER" id="PTHR35870">
    <property type="entry name" value="PROTEIN, PUTATIVE (AFU_ORTHOLOGUE AFUA_5G03330)-RELATED"/>
    <property type="match status" value="1"/>
</dbReference>
<keyword evidence="3" id="KW-0489">Methyltransferase</keyword>
<dbReference type="SUPFAM" id="SSF53335">
    <property type="entry name" value="S-adenosyl-L-methionine-dependent methyltransferases"/>
    <property type="match status" value="1"/>
</dbReference>
<dbReference type="eggNOG" id="KOG3010">
    <property type="taxonomic scope" value="Eukaryota"/>
</dbReference>
<dbReference type="AlphaFoldDB" id="A0A014P9N4"/>
<dbReference type="GO" id="GO:0016491">
    <property type="term" value="F:oxidoreductase activity"/>
    <property type="evidence" value="ECO:0007669"/>
    <property type="project" value="UniProtKB-KW"/>
</dbReference>
<dbReference type="Gene3D" id="3.40.50.150">
    <property type="entry name" value="Vaccinia Virus protein VP39"/>
    <property type="match status" value="1"/>
</dbReference>
<dbReference type="Proteomes" id="UP000030151">
    <property type="component" value="Unassembled WGS sequence"/>
</dbReference>
<name>A0A014P9N4_9HYPO</name>
<dbReference type="EMBL" id="JELW01000013">
    <property type="protein sequence ID" value="EXV00346.1"/>
    <property type="molecule type" value="Genomic_DNA"/>
</dbReference>
<feature type="domain" description="Methyltransferase type 12" evidence="2">
    <location>
        <begin position="62"/>
        <end position="161"/>
    </location>
</feature>
<organism evidence="3 4">
    <name type="scientific">Metarhizium robertsii</name>
    <dbReference type="NCBI Taxonomy" id="568076"/>
    <lineage>
        <taxon>Eukaryota</taxon>
        <taxon>Fungi</taxon>
        <taxon>Dikarya</taxon>
        <taxon>Ascomycota</taxon>
        <taxon>Pezizomycotina</taxon>
        <taxon>Sordariomycetes</taxon>
        <taxon>Hypocreomycetidae</taxon>
        <taxon>Hypocreales</taxon>
        <taxon>Clavicipitaceae</taxon>
        <taxon>Metarhizium</taxon>
    </lineage>
</organism>
<keyword evidence="1" id="KW-0560">Oxidoreductase</keyword>
<dbReference type="InterPro" id="IPR029063">
    <property type="entry name" value="SAM-dependent_MTases_sf"/>
</dbReference>
<sequence>MSATKVETIETPFTSGAVKSGSSLDFWRSYVQARPSPTEDFFRLISQYHKTHGNGNTGLAHDVGTGPGNIAARLATYFDRVVGSDVNDKALTAAPALLPQELGDRVTFITSPAEALAEKTPVQAGGQGNTDLITVSECMPLLDAPKALESFHQLLRPGGTLGIYFYGPCLFADGDVENCNKAYDKVATRICRFNQPMKGTPGFPFHLRGAETLISYLDNIAIPQADWESVERHKWNCDFPLIFNSKAGFDFDFNPVDRRHENEITKQTIDRNFWGADWSIEDVQAYLESVYPNYRQKAGHQYSEVEVLLEELRDAMGGERRKVTFPVVLILATKKAASDAPNEPVGIVATTANRVQLSANSSILGRVNDIPADSVQKANHLLQKNHDELHIFWRDVNGHNHMAHSLLTTFAMGGDGRELQRAYDDGISVQRPAPELDNEVVNGLADDDKMLGILGQIPQYTNVLAFFERQIDQSNWKEVLHRYCFSRTRLADTILARMYEGAYHPIIHLGLGVEFEQPSIIAEALAQAVTHPWSGIPECLLRSDELASQIGHHVPSPSLVELFEQARANDVILHGPRWEDMGLKMRDGVLGRSKDAITSLAAQLRVDPMDLERRAAESINCSAFLAGASQRSDKAPKIDFFHMHAVTSSIFVTVLLQQTWISHENKVRIVEWKGRTDLLWYAASRCAAPRVEEIVEYKAKTSSSMGWSELYRAINKMHDDGHVAKFVRALKSGQDVSRPFEKQNPAMFPLQGDAWLNLARMAYDSTVGLADEAKWVWGAGFEQAWGNVPARI</sequence>
<dbReference type="CDD" id="cd02440">
    <property type="entry name" value="AdoMet_MTases"/>
    <property type="match status" value="1"/>
</dbReference>
<accession>A0A014P9N4</accession>